<evidence type="ECO:0000313" key="8">
    <source>
        <dbReference type="EMBL" id="PLT46309.1"/>
    </source>
</evidence>
<protein>
    <submittedName>
        <fullName evidence="8">Serine protease inhibitor (Serpin family)</fullName>
    </submittedName>
</protein>
<dbReference type="SMART" id="SM00093">
    <property type="entry name" value="SERPIN"/>
    <property type="match status" value="1"/>
</dbReference>
<keyword evidence="2" id="KW-0964">Secreted</keyword>
<accession>A0A2N5N7P0</accession>
<organism evidence="8 9">
    <name type="scientific">Paenibacillus pasadenensis</name>
    <dbReference type="NCBI Taxonomy" id="217090"/>
    <lineage>
        <taxon>Bacteria</taxon>
        <taxon>Bacillati</taxon>
        <taxon>Bacillota</taxon>
        <taxon>Bacilli</taxon>
        <taxon>Bacillales</taxon>
        <taxon>Paenibacillaceae</taxon>
        <taxon>Paenibacillus</taxon>
    </lineage>
</organism>
<evidence type="ECO:0000256" key="2">
    <source>
        <dbReference type="ARBA" id="ARBA00022525"/>
    </source>
</evidence>
<feature type="chain" id="PRO_5039224563" evidence="6">
    <location>
        <begin position="22"/>
        <end position="442"/>
    </location>
</feature>
<comment type="subcellular location">
    <subcellularLocation>
        <location evidence="1">Secreted</location>
    </subcellularLocation>
</comment>
<dbReference type="AlphaFoldDB" id="A0A2N5N7P0"/>
<dbReference type="CDD" id="cd19588">
    <property type="entry name" value="serpin_miropin-like"/>
    <property type="match status" value="1"/>
</dbReference>
<dbReference type="PANTHER" id="PTHR11461">
    <property type="entry name" value="SERINE PROTEASE INHIBITOR, SERPIN"/>
    <property type="match status" value="1"/>
</dbReference>
<dbReference type="Pfam" id="PF00079">
    <property type="entry name" value="Serpin"/>
    <property type="match status" value="1"/>
</dbReference>
<evidence type="ECO:0000256" key="3">
    <source>
        <dbReference type="ARBA" id="ARBA00022729"/>
    </source>
</evidence>
<dbReference type="RefSeq" id="WP_180968513.1">
    <property type="nucleotide sequence ID" value="NZ_NFEZ01000004.1"/>
</dbReference>
<proteinExistence type="inferred from homology"/>
<sequence>MNHGKAWRRGLLAALPLLALAAAGQGCGAPDPERQAQEAERQAEASERQARQQEEAREKAAAKLDGGYVQASNRLGLQLYRQLAEERPDGNLLLSPWSVGEALGMAWQGSRAETAEEIRQAGGWAAFSPQEAARQAGGWRSYLELPSDGARLSVANSLWVQQGREPLPSYRKTLEADYGAELETADFAGGGAEAAERMNRWVDRDTEGMIPQIVDSSEPLDPETLAVLLNTVYFKGGWQDEFDPARTEQAAFAMDGGERLDVAMMQRGGSYPHLRTERFEAVRLPYGLKGGYRLLLVLPARGLGVDDLLPDLERYEEWQDELQAKAGSVALPRFKAAVRSVLNEPLRQLGMRQAFAPGADFGGMLEGSPDLQLSLVLQQVVLEVNEKGTEAAAATLMAEGGAAPPSDPFEFRADRPFFLAIEDGVSGAWLFLGRIGRPADGA</sequence>
<dbReference type="InterPro" id="IPR023795">
    <property type="entry name" value="Serpin_CS"/>
</dbReference>
<dbReference type="FunFam" id="3.30.497.10:FF:000031">
    <property type="entry name" value="Putative salivary serpin"/>
    <property type="match status" value="1"/>
</dbReference>
<feature type="compositionally biased region" description="Basic and acidic residues" evidence="5">
    <location>
        <begin position="31"/>
        <end position="56"/>
    </location>
</feature>
<evidence type="ECO:0000256" key="6">
    <source>
        <dbReference type="SAM" id="SignalP"/>
    </source>
</evidence>
<gene>
    <name evidence="8" type="ORF">B8V81_4740</name>
</gene>
<feature type="region of interest" description="Disordered" evidence="5">
    <location>
        <begin position="25"/>
        <end position="56"/>
    </location>
</feature>
<feature type="signal peptide" evidence="6">
    <location>
        <begin position="1"/>
        <end position="21"/>
    </location>
</feature>
<dbReference type="EMBL" id="NFEZ01000004">
    <property type="protein sequence ID" value="PLT46309.1"/>
    <property type="molecule type" value="Genomic_DNA"/>
</dbReference>
<dbReference type="PROSITE" id="PS00284">
    <property type="entry name" value="SERPIN"/>
    <property type="match status" value="1"/>
</dbReference>
<dbReference type="PROSITE" id="PS51257">
    <property type="entry name" value="PROKAR_LIPOPROTEIN"/>
    <property type="match status" value="1"/>
</dbReference>
<evidence type="ECO:0000256" key="1">
    <source>
        <dbReference type="ARBA" id="ARBA00004613"/>
    </source>
</evidence>
<comment type="caution">
    <text evidence="8">The sequence shown here is derived from an EMBL/GenBank/DDBJ whole genome shotgun (WGS) entry which is preliminary data.</text>
</comment>
<keyword evidence="9" id="KW-1185">Reference proteome</keyword>
<dbReference type="InterPro" id="IPR023796">
    <property type="entry name" value="Serpin_dom"/>
</dbReference>
<evidence type="ECO:0000313" key="9">
    <source>
        <dbReference type="Proteomes" id="UP000234789"/>
    </source>
</evidence>
<evidence type="ECO:0000256" key="4">
    <source>
        <dbReference type="RuleBase" id="RU000411"/>
    </source>
</evidence>
<dbReference type="PANTHER" id="PTHR11461:SF211">
    <property type="entry name" value="GH10112P-RELATED"/>
    <property type="match status" value="1"/>
</dbReference>
<dbReference type="GO" id="GO:0004867">
    <property type="term" value="F:serine-type endopeptidase inhibitor activity"/>
    <property type="evidence" value="ECO:0007669"/>
    <property type="project" value="InterPro"/>
</dbReference>
<dbReference type="Gene3D" id="2.30.39.10">
    <property type="entry name" value="Alpha-1-antitrypsin, domain 1"/>
    <property type="match status" value="1"/>
</dbReference>
<dbReference type="PROSITE" id="PS51318">
    <property type="entry name" value="TAT"/>
    <property type="match status" value="1"/>
</dbReference>
<dbReference type="SUPFAM" id="SSF56574">
    <property type="entry name" value="Serpins"/>
    <property type="match status" value="1"/>
</dbReference>
<keyword evidence="3 6" id="KW-0732">Signal</keyword>
<dbReference type="InterPro" id="IPR000215">
    <property type="entry name" value="Serpin_fam"/>
</dbReference>
<name>A0A2N5N7P0_9BACL</name>
<dbReference type="Gene3D" id="3.30.497.10">
    <property type="entry name" value="Antithrombin, subunit I, domain 2"/>
    <property type="match status" value="1"/>
</dbReference>
<dbReference type="InterPro" id="IPR042185">
    <property type="entry name" value="Serpin_sf_2"/>
</dbReference>
<dbReference type="InterPro" id="IPR042178">
    <property type="entry name" value="Serpin_sf_1"/>
</dbReference>
<evidence type="ECO:0000259" key="7">
    <source>
        <dbReference type="SMART" id="SM00093"/>
    </source>
</evidence>
<dbReference type="GO" id="GO:0005615">
    <property type="term" value="C:extracellular space"/>
    <property type="evidence" value="ECO:0007669"/>
    <property type="project" value="InterPro"/>
</dbReference>
<dbReference type="InterPro" id="IPR006311">
    <property type="entry name" value="TAT_signal"/>
</dbReference>
<reference evidence="8 9" key="1">
    <citation type="submission" date="2017-05" db="EMBL/GenBank/DDBJ databases">
        <title>Functional genome analysis of Paenibacillus pasadenensis strain R16: insights on endophytic life style and antifungal activity.</title>
        <authorList>
            <person name="Passera A."/>
            <person name="Marcolungo L."/>
            <person name="Casati P."/>
            <person name="Brasca M."/>
            <person name="Quaglino F."/>
            <person name="Delledonne M."/>
        </authorList>
    </citation>
    <scope>NUCLEOTIDE SEQUENCE [LARGE SCALE GENOMIC DNA]</scope>
    <source>
        <strain evidence="8 9">R16</strain>
    </source>
</reference>
<comment type="similarity">
    <text evidence="4">Belongs to the serpin family.</text>
</comment>
<evidence type="ECO:0000256" key="5">
    <source>
        <dbReference type="SAM" id="MobiDB-lite"/>
    </source>
</evidence>
<feature type="domain" description="Serpin" evidence="7">
    <location>
        <begin position="77"/>
        <end position="438"/>
    </location>
</feature>
<dbReference type="InterPro" id="IPR036186">
    <property type="entry name" value="Serpin_sf"/>
</dbReference>
<dbReference type="Proteomes" id="UP000234789">
    <property type="component" value="Unassembled WGS sequence"/>
</dbReference>